<comment type="caution">
    <text evidence="3">The sequence shown here is derived from an EMBL/GenBank/DDBJ whole genome shotgun (WGS) entry which is preliminary data.</text>
</comment>
<sequence>IPSSIPSATSSAISDKPDAHAMQDPHVSSQPECPKTSASLVGQKSIPASNRPQATACSAPILNSETIENKIRKNIQQSWRGILKICKEKDISKLGEIPVPDFLVKKFNLDLSEGGMKQIATKNDLNKNGRFAYYDFLQSCIFLLKPQESSLPQRVIIQKPQKLLSSGPKTTLFFSATLTIQPQILHCWRQMKRTFKSYDASHTGLLHIAGFRQVLHEYGINLTEEELFNILKYYDKNLSSEISYNDFLRAFIQ</sequence>
<dbReference type="CDD" id="cd00051">
    <property type="entry name" value="EFh"/>
    <property type="match status" value="1"/>
</dbReference>
<feature type="non-terminal residue" evidence="3">
    <location>
        <position position="253"/>
    </location>
</feature>
<proteinExistence type="predicted"/>
<accession>A0A7L4LT61</accession>
<organism evidence="3 4">
    <name type="scientific">Glareola pratincola</name>
    <name type="common">Collared pratincole</name>
    <name type="synonym">Hirundo pratincola</name>
    <dbReference type="NCBI Taxonomy" id="43316"/>
    <lineage>
        <taxon>Eukaryota</taxon>
        <taxon>Metazoa</taxon>
        <taxon>Chordata</taxon>
        <taxon>Craniata</taxon>
        <taxon>Vertebrata</taxon>
        <taxon>Euteleostomi</taxon>
        <taxon>Archelosauria</taxon>
        <taxon>Archosauria</taxon>
        <taxon>Dinosauria</taxon>
        <taxon>Saurischia</taxon>
        <taxon>Theropoda</taxon>
        <taxon>Coelurosauria</taxon>
        <taxon>Aves</taxon>
        <taxon>Neognathae</taxon>
        <taxon>Neoaves</taxon>
        <taxon>Charadriiformes</taxon>
        <taxon>Glareolidae</taxon>
        <taxon>Glareola</taxon>
    </lineage>
</organism>
<evidence type="ECO:0000256" key="1">
    <source>
        <dbReference type="SAM" id="MobiDB-lite"/>
    </source>
</evidence>
<evidence type="ECO:0000313" key="3">
    <source>
        <dbReference type="EMBL" id="NXY68500.1"/>
    </source>
</evidence>
<dbReference type="Proteomes" id="UP000583049">
    <property type="component" value="Unassembled WGS sequence"/>
</dbReference>
<dbReference type="PANTHER" id="PTHR20875:SF2">
    <property type="entry name" value="EF-HAND CALCIUM-BINDING DOMAIN-CONTAINING PROTEIN 6"/>
    <property type="match status" value="1"/>
</dbReference>
<dbReference type="GO" id="GO:0005509">
    <property type="term" value="F:calcium ion binding"/>
    <property type="evidence" value="ECO:0007669"/>
    <property type="project" value="InterPro"/>
</dbReference>
<gene>
    <name evidence="3" type="primary">Efcab6</name>
    <name evidence="3" type="ORF">GLAPRA_R10450</name>
</gene>
<feature type="compositionally biased region" description="Low complexity" evidence="1">
    <location>
        <begin position="1"/>
        <end position="14"/>
    </location>
</feature>
<dbReference type="InterPro" id="IPR002048">
    <property type="entry name" value="EF_hand_dom"/>
</dbReference>
<dbReference type="Gene3D" id="1.10.238.10">
    <property type="entry name" value="EF-hand"/>
    <property type="match status" value="1"/>
</dbReference>
<name>A0A7L4LT61_GLAPT</name>
<dbReference type="AlphaFoldDB" id="A0A7L4LT61"/>
<dbReference type="InterPro" id="IPR011992">
    <property type="entry name" value="EF-hand-dom_pair"/>
</dbReference>
<dbReference type="Pfam" id="PF13499">
    <property type="entry name" value="EF-hand_7"/>
    <property type="match status" value="1"/>
</dbReference>
<feature type="compositionally biased region" description="Polar residues" evidence="1">
    <location>
        <begin position="26"/>
        <end position="52"/>
    </location>
</feature>
<dbReference type="SUPFAM" id="SSF47473">
    <property type="entry name" value="EF-hand"/>
    <property type="match status" value="1"/>
</dbReference>
<dbReference type="EMBL" id="VWPO01000154">
    <property type="protein sequence ID" value="NXY68500.1"/>
    <property type="molecule type" value="Genomic_DNA"/>
</dbReference>
<reference evidence="3 4" key="1">
    <citation type="submission" date="2019-09" db="EMBL/GenBank/DDBJ databases">
        <title>Bird 10,000 Genomes (B10K) Project - Family phase.</title>
        <authorList>
            <person name="Zhang G."/>
        </authorList>
    </citation>
    <scope>NUCLEOTIDE SEQUENCE [LARGE SCALE GENOMIC DNA]</scope>
    <source>
        <strain evidence="3">B10K-CU-031-08</strain>
        <tissue evidence="3">Muscle</tissue>
    </source>
</reference>
<dbReference type="PANTHER" id="PTHR20875">
    <property type="entry name" value="EF-HAND CALCIUM-BINDING DOMAIN-CONTAINING PROTEIN 6-RELATED"/>
    <property type="match status" value="1"/>
</dbReference>
<feature type="region of interest" description="Disordered" evidence="1">
    <location>
        <begin position="1"/>
        <end position="52"/>
    </location>
</feature>
<protein>
    <submittedName>
        <fullName evidence="3">EFCB6 protein</fullName>
    </submittedName>
</protein>
<evidence type="ECO:0000313" key="4">
    <source>
        <dbReference type="Proteomes" id="UP000583049"/>
    </source>
</evidence>
<keyword evidence="4" id="KW-1185">Reference proteome</keyword>
<feature type="non-terminal residue" evidence="3">
    <location>
        <position position="1"/>
    </location>
</feature>
<dbReference type="InterPro" id="IPR052603">
    <property type="entry name" value="EFCB6"/>
</dbReference>
<dbReference type="GO" id="GO:0005654">
    <property type="term" value="C:nucleoplasm"/>
    <property type="evidence" value="ECO:0007669"/>
    <property type="project" value="TreeGrafter"/>
</dbReference>
<feature type="domain" description="EF-hand" evidence="2">
    <location>
        <begin position="190"/>
        <end position="251"/>
    </location>
</feature>
<evidence type="ECO:0000259" key="2">
    <source>
        <dbReference type="Pfam" id="PF13499"/>
    </source>
</evidence>
<dbReference type="FunFam" id="1.10.238.10:FF:000179">
    <property type="entry name" value="EF-hand calcium-binding domain-containing protein 6"/>
    <property type="match status" value="1"/>
</dbReference>